<protein>
    <recommendedName>
        <fullName evidence="3">CYTH domain-containing protein</fullName>
    </recommendedName>
</protein>
<organism evidence="1 2">
    <name type="scientific">Limnoraphis robusta CS-951</name>
    <dbReference type="NCBI Taxonomy" id="1637645"/>
    <lineage>
        <taxon>Bacteria</taxon>
        <taxon>Bacillati</taxon>
        <taxon>Cyanobacteriota</taxon>
        <taxon>Cyanophyceae</taxon>
        <taxon>Oscillatoriophycideae</taxon>
        <taxon>Oscillatoriales</taxon>
        <taxon>Sirenicapillariaceae</taxon>
        <taxon>Limnoraphis</taxon>
    </lineage>
</organism>
<dbReference type="OrthoDB" id="484666at2"/>
<proteinExistence type="predicted"/>
<sequence>MQTLLTLEVRWFESGKIPQVIEKWFTTACPGELSSPPEERQDQYFYTPGCESLNLKLRQGKLELKWRQTELGIYSFAEKGWQGRVERWQKWSYQESIPSNFIQALEAADQPVVPVRKKRSQRDYNGVACELTQLQFDEHQFWWSLGFEMEETPTQGKTHFEEMVSQVTKTYPETAFNLAHSRAYPSWLLQEVFALSR</sequence>
<evidence type="ECO:0008006" key="3">
    <source>
        <dbReference type="Google" id="ProtNLM"/>
    </source>
</evidence>
<evidence type="ECO:0000313" key="1">
    <source>
        <dbReference type="EMBL" id="KKD39665.1"/>
    </source>
</evidence>
<comment type="caution">
    <text evidence="1">The sequence shown here is derived from an EMBL/GenBank/DDBJ whole genome shotgun (WGS) entry which is preliminary data.</text>
</comment>
<gene>
    <name evidence="1" type="ORF">WN50_02035</name>
</gene>
<name>A0A0F5YNB1_9CYAN</name>
<dbReference type="Proteomes" id="UP000033607">
    <property type="component" value="Unassembled WGS sequence"/>
</dbReference>
<accession>A0A0F5YNB1</accession>
<reference evidence="1 2" key="1">
    <citation type="submission" date="2015-06" db="EMBL/GenBank/DDBJ databases">
        <title>Draft genome assembly of filamentous brackish cyanobacterium Limnoraphis robusta strain CS-951.</title>
        <authorList>
            <person name="Willis A."/>
            <person name="Parks M."/>
            <person name="Burford M.A."/>
        </authorList>
    </citation>
    <scope>NUCLEOTIDE SEQUENCE [LARGE SCALE GENOMIC DNA]</scope>
    <source>
        <strain evidence="1 2">CS-951</strain>
    </source>
</reference>
<evidence type="ECO:0000313" key="2">
    <source>
        <dbReference type="Proteomes" id="UP000033607"/>
    </source>
</evidence>
<dbReference type="EMBL" id="LATL02000068">
    <property type="protein sequence ID" value="KKD39665.1"/>
    <property type="molecule type" value="Genomic_DNA"/>
</dbReference>
<dbReference type="RefSeq" id="WP_046276834.1">
    <property type="nucleotide sequence ID" value="NZ_LATL02000068.1"/>
</dbReference>
<dbReference type="AlphaFoldDB" id="A0A0F5YNB1"/>